<sequence length="203" mass="22482">MRYQGKITEWNDDRGFGFVTTNGTNERYFFHISELQGSTTRPTAGKIVTYEIVTPSDKKSSAVKVRYPGTTPARPTRAGRPWGWSPDAIIAGAHVAVPLWLVSSGKLPTMLIALIVGMSLVAFVMYNIDKRRAERDAWRIPESNLQFVGLAGGWLGALSAQRIFRHKSSKTAYVHTFRFFGVLALALMIGAARYNVANFLNGV</sequence>
<organism evidence="4 5">
    <name type="scientific">Aromatoleum tolulyticum</name>
    <dbReference type="NCBI Taxonomy" id="34027"/>
    <lineage>
        <taxon>Bacteria</taxon>
        <taxon>Pseudomonadati</taxon>
        <taxon>Pseudomonadota</taxon>
        <taxon>Betaproteobacteria</taxon>
        <taxon>Rhodocyclales</taxon>
        <taxon>Rhodocyclaceae</taxon>
        <taxon>Aromatoleum</taxon>
    </lineage>
</organism>
<evidence type="ECO:0000256" key="2">
    <source>
        <dbReference type="SAM" id="Phobius"/>
    </source>
</evidence>
<feature type="transmembrane region" description="Helical" evidence="2">
    <location>
        <begin position="107"/>
        <end position="126"/>
    </location>
</feature>
<evidence type="ECO:0000256" key="1">
    <source>
        <dbReference type="ARBA" id="ARBA00022553"/>
    </source>
</evidence>
<name>A0A1N7A342_9RHOO</name>
<keyword evidence="2" id="KW-0812">Transmembrane</keyword>
<dbReference type="STRING" id="34027.SAMN05421829_11367"/>
<dbReference type="EMBL" id="FTMD01000013">
    <property type="protein sequence ID" value="SIR33570.1"/>
    <property type="molecule type" value="Genomic_DNA"/>
</dbReference>
<dbReference type="PROSITE" id="PS51857">
    <property type="entry name" value="CSD_2"/>
    <property type="match status" value="1"/>
</dbReference>
<dbReference type="Gene3D" id="2.40.50.140">
    <property type="entry name" value="Nucleic acid-binding proteins"/>
    <property type="match status" value="1"/>
</dbReference>
<gene>
    <name evidence="4" type="ORF">SAMN05421829_11367</name>
</gene>
<keyword evidence="2" id="KW-0472">Membrane</keyword>
<feature type="transmembrane region" description="Helical" evidence="2">
    <location>
        <begin position="176"/>
        <end position="196"/>
    </location>
</feature>
<dbReference type="CDD" id="cd04458">
    <property type="entry name" value="CSP_CDS"/>
    <property type="match status" value="1"/>
</dbReference>
<dbReference type="PANTHER" id="PTHR12962:SF1">
    <property type="entry name" value="COLD SHOCK DOMAIN-CONTAINING PROTEIN CG9705"/>
    <property type="match status" value="1"/>
</dbReference>
<dbReference type="Proteomes" id="UP000186819">
    <property type="component" value="Unassembled WGS sequence"/>
</dbReference>
<dbReference type="GO" id="GO:0003730">
    <property type="term" value="F:mRNA 3'-UTR binding"/>
    <property type="evidence" value="ECO:0007669"/>
    <property type="project" value="TreeGrafter"/>
</dbReference>
<dbReference type="InterPro" id="IPR002059">
    <property type="entry name" value="CSP_DNA-bd"/>
</dbReference>
<dbReference type="InterPro" id="IPR010718">
    <property type="entry name" value="DUF1294"/>
</dbReference>
<accession>A0A1N7A342</accession>
<dbReference type="GO" id="GO:0005829">
    <property type="term" value="C:cytosol"/>
    <property type="evidence" value="ECO:0007669"/>
    <property type="project" value="UniProtKB-ARBA"/>
</dbReference>
<dbReference type="InterPro" id="IPR011129">
    <property type="entry name" value="CSD"/>
</dbReference>
<dbReference type="PANTHER" id="PTHR12962">
    <property type="entry name" value="CALCIUM-REGULATED HEAT STABLE PROTEIN CRHSP-24-RELATED"/>
    <property type="match status" value="1"/>
</dbReference>
<evidence type="ECO:0000259" key="3">
    <source>
        <dbReference type="PROSITE" id="PS51857"/>
    </source>
</evidence>
<dbReference type="AlphaFoldDB" id="A0A1N7A342"/>
<proteinExistence type="predicted"/>
<dbReference type="InterPro" id="IPR012340">
    <property type="entry name" value="NA-bd_OB-fold"/>
</dbReference>
<dbReference type="SUPFAM" id="SSF50249">
    <property type="entry name" value="Nucleic acid-binding proteins"/>
    <property type="match status" value="1"/>
</dbReference>
<dbReference type="RefSeq" id="WP_076603578.1">
    <property type="nucleotide sequence ID" value="NZ_FTMD01000013.1"/>
</dbReference>
<dbReference type="GO" id="GO:0043488">
    <property type="term" value="P:regulation of mRNA stability"/>
    <property type="evidence" value="ECO:0007669"/>
    <property type="project" value="TreeGrafter"/>
</dbReference>
<dbReference type="InterPro" id="IPR052069">
    <property type="entry name" value="Ca-reg_mRNA-binding_domain"/>
</dbReference>
<feature type="domain" description="CSD" evidence="3">
    <location>
        <begin position="2"/>
        <end position="67"/>
    </location>
</feature>
<evidence type="ECO:0000313" key="4">
    <source>
        <dbReference type="EMBL" id="SIR33570.1"/>
    </source>
</evidence>
<evidence type="ECO:0000313" key="5">
    <source>
        <dbReference type="Proteomes" id="UP000186819"/>
    </source>
</evidence>
<reference evidence="5" key="1">
    <citation type="submission" date="2017-01" db="EMBL/GenBank/DDBJ databases">
        <authorList>
            <person name="Varghese N."/>
            <person name="Submissions S."/>
        </authorList>
    </citation>
    <scope>NUCLEOTIDE SEQUENCE [LARGE SCALE GENOMIC DNA]</scope>
    <source>
        <strain evidence="5">ATCC 51758</strain>
    </source>
</reference>
<dbReference type="Pfam" id="PF06961">
    <property type="entry name" value="DUF1294"/>
    <property type="match status" value="1"/>
</dbReference>
<protein>
    <submittedName>
        <fullName evidence="4">Uncharacterized membrane protein YsdA, DUF1294 family</fullName>
    </submittedName>
</protein>
<keyword evidence="2" id="KW-1133">Transmembrane helix</keyword>
<feature type="transmembrane region" description="Helical" evidence="2">
    <location>
        <begin position="82"/>
        <end position="101"/>
    </location>
</feature>
<dbReference type="SMART" id="SM00357">
    <property type="entry name" value="CSP"/>
    <property type="match status" value="1"/>
</dbReference>
<feature type="transmembrane region" description="Helical" evidence="2">
    <location>
        <begin position="147"/>
        <end position="164"/>
    </location>
</feature>
<dbReference type="Pfam" id="PF00313">
    <property type="entry name" value="CSD"/>
    <property type="match status" value="1"/>
</dbReference>
<keyword evidence="1" id="KW-0597">Phosphoprotein</keyword>
<keyword evidence="5" id="KW-1185">Reference proteome</keyword>